<gene>
    <name evidence="2" type="ORF">PIB30_014075</name>
</gene>
<feature type="compositionally biased region" description="Basic residues" evidence="1">
    <location>
        <begin position="97"/>
        <end position="111"/>
    </location>
</feature>
<proteinExistence type="predicted"/>
<evidence type="ECO:0000256" key="1">
    <source>
        <dbReference type="SAM" id="MobiDB-lite"/>
    </source>
</evidence>
<protein>
    <submittedName>
        <fullName evidence="2">Uncharacterized protein</fullName>
    </submittedName>
</protein>
<dbReference type="PANTHER" id="PTHR33168">
    <property type="entry name" value="STRESS INDUCED PROTEIN-RELATED"/>
    <property type="match status" value="1"/>
</dbReference>
<dbReference type="Proteomes" id="UP001341840">
    <property type="component" value="Unassembled WGS sequence"/>
</dbReference>
<name>A0ABU6R5K1_9FABA</name>
<organism evidence="2 3">
    <name type="scientific">Stylosanthes scabra</name>
    <dbReference type="NCBI Taxonomy" id="79078"/>
    <lineage>
        <taxon>Eukaryota</taxon>
        <taxon>Viridiplantae</taxon>
        <taxon>Streptophyta</taxon>
        <taxon>Embryophyta</taxon>
        <taxon>Tracheophyta</taxon>
        <taxon>Spermatophyta</taxon>
        <taxon>Magnoliopsida</taxon>
        <taxon>eudicotyledons</taxon>
        <taxon>Gunneridae</taxon>
        <taxon>Pentapetalae</taxon>
        <taxon>rosids</taxon>
        <taxon>fabids</taxon>
        <taxon>Fabales</taxon>
        <taxon>Fabaceae</taxon>
        <taxon>Papilionoideae</taxon>
        <taxon>50 kb inversion clade</taxon>
        <taxon>dalbergioids sensu lato</taxon>
        <taxon>Dalbergieae</taxon>
        <taxon>Pterocarpus clade</taxon>
        <taxon>Stylosanthes</taxon>
    </lineage>
</organism>
<feature type="region of interest" description="Disordered" evidence="1">
    <location>
        <begin position="97"/>
        <end position="118"/>
    </location>
</feature>
<evidence type="ECO:0000313" key="2">
    <source>
        <dbReference type="EMBL" id="MED6119702.1"/>
    </source>
</evidence>
<comment type="caution">
    <text evidence="2">The sequence shown here is derived from an EMBL/GenBank/DDBJ whole genome shotgun (WGS) entry which is preliminary data.</text>
</comment>
<keyword evidence="3" id="KW-1185">Reference proteome</keyword>
<evidence type="ECO:0000313" key="3">
    <source>
        <dbReference type="Proteomes" id="UP001341840"/>
    </source>
</evidence>
<reference evidence="2 3" key="1">
    <citation type="journal article" date="2023" name="Plants (Basel)">
        <title>Bridging the Gap: Combining Genomics and Transcriptomics Approaches to Understand Stylosanthes scabra, an Orphan Legume from the Brazilian Caatinga.</title>
        <authorList>
            <person name="Ferreira-Neto J.R.C."/>
            <person name="da Silva M.D."/>
            <person name="Binneck E."/>
            <person name="de Melo N.F."/>
            <person name="da Silva R.H."/>
            <person name="de Melo A.L.T.M."/>
            <person name="Pandolfi V."/>
            <person name="Bustamante F.O."/>
            <person name="Brasileiro-Vidal A.C."/>
            <person name="Benko-Iseppon A.M."/>
        </authorList>
    </citation>
    <scope>NUCLEOTIDE SEQUENCE [LARGE SCALE GENOMIC DNA]</scope>
    <source>
        <tissue evidence="2">Leaves</tissue>
    </source>
</reference>
<sequence length="185" mass="20479">MQGGIHHSSSIREKFKSMCCFKGTANESSSDHADFCNYDKLNIINTSRTTPKASSASSPATTPPPGMASALWFKRSWSAAGEHVSSEILPRVRGHSFRKSHRRHNRYHNHRQTQSADFSYDPSSYALNFENEDSREFPLRCFSARLPASPPRTTSVPLKCPEDDELAGSRATAPSEIAGYGITVN</sequence>
<dbReference type="EMBL" id="JASCZI010030245">
    <property type="protein sequence ID" value="MED6119702.1"/>
    <property type="molecule type" value="Genomic_DNA"/>
</dbReference>
<accession>A0ABU6R5K1</accession>